<dbReference type="EMBL" id="ML119671">
    <property type="protein sequence ID" value="RPA82494.1"/>
    <property type="molecule type" value="Genomic_DNA"/>
</dbReference>
<feature type="region of interest" description="Disordered" evidence="1">
    <location>
        <begin position="1"/>
        <end position="20"/>
    </location>
</feature>
<proteinExistence type="predicted"/>
<reference evidence="2 3" key="1">
    <citation type="journal article" date="2018" name="Nat. Ecol. Evol.">
        <title>Pezizomycetes genomes reveal the molecular basis of ectomycorrhizal truffle lifestyle.</title>
        <authorList>
            <person name="Murat C."/>
            <person name="Payen T."/>
            <person name="Noel B."/>
            <person name="Kuo A."/>
            <person name="Morin E."/>
            <person name="Chen J."/>
            <person name="Kohler A."/>
            <person name="Krizsan K."/>
            <person name="Balestrini R."/>
            <person name="Da Silva C."/>
            <person name="Montanini B."/>
            <person name="Hainaut M."/>
            <person name="Levati E."/>
            <person name="Barry K.W."/>
            <person name="Belfiori B."/>
            <person name="Cichocki N."/>
            <person name="Clum A."/>
            <person name="Dockter R.B."/>
            <person name="Fauchery L."/>
            <person name="Guy J."/>
            <person name="Iotti M."/>
            <person name="Le Tacon F."/>
            <person name="Lindquist E.A."/>
            <person name="Lipzen A."/>
            <person name="Malagnac F."/>
            <person name="Mello A."/>
            <person name="Molinier V."/>
            <person name="Miyauchi S."/>
            <person name="Poulain J."/>
            <person name="Riccioni C."/>
            <person name="Rubini A."/>
            <person name="Sitrit Y."/>
            <person name="Splivallo R."/>
            <person name="Traeger S."/>
            <person name="Wang M."/>
            <person name="Zifcakova L."/>
            <person name="Wipf D."/>
            <person name="Zambonelli A."/>
            <person name="Paolocci F."/>
            <person name="Nowrousian M."/>
            <person name="Ottonello S."/>
            <person name="Baldrian P."/>
            <person name="Spatafora J.W."/>
            <person name="Henrissat B."/>
            <person name="Nagy L.G."/>
            <person name="Aury J.M."/>
            <person name="Wincker P."/>
            <person name="Grigoriev I.V."/>
            <person name="Bonfante P."/>
            <person name="Martin F.M."/>
        </authorList>
    </citation>
    <scope>NUCLEOTIDE SEQUENCE [LARGE SCALE GENOMIC DNA]</scope>
    <source>
        <strain evidence="2 3">RN42</strain>
    </source>
</reference>
<dbReference type="AlphaFoldDB" id="A0A3N4ILK1"/>
<keyword evidence="3" id="KW-1185">Reference proteome</keyword>
<evidence type="ECO:0000313" key="3">
    <source>
        <dbReference type="Proteomes" id="UP000275078"/>
    </source>
</evidence>
<sequence length="446" mass="48597">MASMQGQQPPPVQGNDHAKYPIFPGGSSNLRMVQHCQIPVATILAAFPPPSNPFRILEDLTKVLDGVAPASDSTAAIPAALRDFHIKLQKDAANQFVVITGNLPVLSVRAILKFLVKLPAARRALQGRGQSDIAQRVELQLARRRMHKHAHELVVNPNMSGTDLTCYDKALFLAGYRAVCNVLGLEGFTAVNPHGDVCIALQNEAARWGVTQELARYDILSLPYTRAVIPGFVYLSFQTNLPLSGVVGVAKLIYANLPPATDLAATAPGIANNTTSLGTGYLRQSFLNFLGGHLSHLLVFPEIKTLLRHAPQLAADLMARAEPYLELHRTLSDESAEYPGNCQDNGKSTFSQMGTSNCGSLLPLGEASRDIEKPDSCMCGMGYEDAEDCDRCGLYEPGSDGDEESDEDADMMDIEAVEKELRAEARDLLQAQIQHLLWVDVRTRRQ</sequence>
<accession>A0A3N4ILK1</accession>
<name>A0A3N4ILK1_ASCIM</name>
<organism evidence="2 3">
    <name type="scientific">Ascobolus immersus RN42</name>
    <dbReference type="NCBI Taxonomy" id="1160509"/>
    <lineage>
        <taxon>Eukaryota</taxon>
        <taxon>Fungi</taxon>
        <taxon>Dikarya</taxon>
        <taxon>Ascomycota</taxon>
        <taxon>Pezizomycotina</taxon>
        <taxon>Pezizomycetes</taxon>
        <taxon>Pezizales</taxon>
        <taxon>Ascobolaceae</taxon>
        <taxon>Ascobolus</taxon>
    </lineage>
</organism>
<evidence type="ECO:0000313" key="2">
    <source>
        <dbReference type="EMBL" id="RPA82494.1"/>
    </source>
</evidence>
<evidence type="ECO:0000256" key="1">
    <source>
        <dbReference type="SAM" id="MobiDB-lite"/>
    </source>
</evidence>
<gene>
    <name evidence="2" type="ORF">BJ508DRAFT_305632</name>
</gene>
<protein>
    <submittedName>
        <fullName evidence="2">Uncharacterized protein</fullName>
    </submittedName>
</protein>
<dbReference type="Proteomes" id="UP000275078">
    <property type="component" value="Unassembled WGS sequence"/>
</dbReference>